<reference evidence="1" key="1">
    <citation type="submission" date="2022-04" db="EMBL/GenBank/DDBJ databases">
        <title>Chromosome-scale genome assembly of Holotrichia oblita Faldermann.</title>
        <authorList>
            <person name="Rongchong L."/>
        </authorList>
    </citation>
    <scope>NUCLEOTIDE SEQUENCE</scope>
    <source>
        <strain evidence="1">81SQS9</strain>
    </source>
</reference>
<gene>
    <name evidence="1" type="ORF">MML48_5g00003272</name>
</gene>
<evidence type="ECO:0000313" key="1">
    <source>
        <dbReference type="EMBL" id="KAI4462223.1"/>
    </source>
</evidence>
<organism evidence="1 2">
    <name type="scientific">Holotrichia oblita</name>
    <name type="common">Chafer beetle</name>
    <dbReference type="NCBI Taxonomy" id="644536"/>
    <lineage>
        <taxon>Eukaryota</taxon>
        <taxon>Metazoa</taxon>
        <taxon>Ecdysozoa</taxon>
        <taxon>Arthropoda</taxon>
        <taxon>Hexapoda</taxon>
        <taxon>Insecta</taxon>
        <taxon>Pterygota</taxon>
        <taxon>Neoptera</taxon>
        <taxon>Endopterygota</taxon>
        <taxon>Coleoptera</taxon>
        <taxon>Polyphaga</taxon>
        <taxon>Scarabaeiformia</taxon>
        <taxon>Scarabaeidae</taxon>
        <taxon>Melolonthinae</taxon>
        <taxon>Holotrichia</taxon>
    </lineage>
</organism>
<sequence length="398" mass="46275">MLGGKKHYTAQSTQPEISDKLNRYTFLEKSSAQLDEHFKRSKLLHELQIPVERNGIFSLRFSNDNSKLITSYGNGIIDVRLIKESFPIQKLIVSICRFSIWKLNETRKELEQSNNEARALRETIKAMNQKWEKKLGEMESNFKNLERRIENMEKEKRKNNIVVTETEIDEKQEEVVKQMEEWMKYCTGSRKKVKGSGQWRILMPNWEYSELKTKFHKTDRGPEDVSVTNFHALRIFCAKFHPTEEHIFLTGGWDDVIKIWDVRIKEGCVRNIVGPRICGEAIDVKEKRVLTGSWTVNNSLQIWDMASGKLVENINPINRVHTLDGEFLYCCQYFKDEKREYVLVASSGTSSFEIINIKELKIISSYKAQKTIQAIDSNISSIVTYGGMDPYINVVLVV</sequence>
<dbReference type="EMBL" id="CM043019">
    <property type="protein sequence ID" value="KAI4462223.1"/>
    <property type="molecule type" value="Genomic_DNA"/>
</dbReference>
<protein>
    <submittedName>
        <fullName evidence="1">Carbohydrate binding domain containing protein</fullName>
    </submittedName>
</protein>
<dbReference type="Proteomes" id="UP001056778">
    <property type="component" value="Chromosome 5"/>
</dbReference>
<name>A0ACB9T5Y2_HOLOL</name>
<evidence type="ECO:0000313" key="2">
    <source>
        <dbReference type="Proteomes" id="UP001056778"/>
    </source>
</evidence>
<proteinExistence type="predicted"/>
<keyword evidence="2" id="KW-1185">Reference proteome</keyword>
<comment type="caution">
    <text evidence="1">The sequence shown here is derived from an EMBL/GenBank/DDBJ whole genome shotgun (WGS) entry which is preliminary data.</text>
</comment>
<accession>A0ACB9T5Y2</accession>